<dbReference type="AlphaFoldDB" id="A0A9X3MQD0"/>
<dbReference type="GO" id="GO:0000287">
    <property type="term" value="F:magnesium ion binding"/>
    <property type="evidence" value="ECO:0007669"/>
    <property type="project" value="UniProtKB-ARBA"/>
</dbReference>
<dbReference type="SUPFAM" id="SSF51604">
    <property type="entry name" value="Enolase C-terminal domain-like"/>
    <property type="match status" value="1"/>
</dbReference>
<evidence type="ECO:0000313" key="8">
    <source>
        <dbReference type="Proteomes" id="UP001149140"/>
    </source>
</evidence>
<keyword evidence="8" id="KW-1185">Reference proteome</keyword>
<evidence type="ECO:0000313" key="7">
    <source>
        <dbReference type="EMBL" id="MDA0160729.1"/>
    </source>
</evidence>
<dbReference type="RefSeq" id="WP_270039727.1">
    <property type="nucleotide sequence ID" value="NZ_JAPDOD010000006.1"/>
</dbReference>
<sequence length="365" mass="38958">MRIARVTSFGYDLHYAHGEYVMSGGRTITSLPSTIVKLETDDGLTGYGETCPLGPAYLPAHAGGARAALRELAPALKGIDPRNLNAVWHAMDHALAGHDYAKAAVDIACWDLLGKAAGLPVSTLLGGATAADFPLYVAIPLGPIASMVEHVKARRAEGIRLFQLKLGADPREDAQRVRAVLEATEPGETIIADANGGWRLQDATIAARALEDLDRVLFEQPCPTLEECLIVRERTTLPMVLDEVITDIDALLRARPAIEAINLKIGRVGGLTKAKLMRDLGQRLGLRFTIEDSWGGDVTTAAVAHLAASTAPSQLLTASFMNDWTLEHIAGYEPRSHDGRGRAPNAPGLGITVDDSSLTPLTTVD</sequence>
<feature type="compositionally biased region" description="Polar residues" evidence="5">
    <location>
        <begin position="354"/>
        <end position="365"/>
    </location>
</feature>
<feature type="domain" description="Mandelate racemase/muconate lactonizing enzyme C-terminal" evidence="6">
    <location>
        <begin position="144"/>
        <end position="238"/>
    </location>
</feature>
<comment type="caution">
    <text evidence="7">The sequence shown here is derived from an EMBL/GenBank/DDBJ whole genome shotgun (WGS) entry which is preliminary data.</text>
</comment>
<dbReference type="Gene3D" id="3.20.20.120">
    <property type="entry name" value="Enolase-like C-terminal domain"/>
    <property type="match status" value="1"/>
</dbReference>
<dbReference type="GO" id="GO:0006518">
    <property type="term" value="P:peptide metabolic process"/>
    <property type="evidence" value="ECO:0007669"/>
    <property type="project" value="UniProtKB-ARBA"/>
</dbReference>
<dbReference type="InterPro" id="IPR029017">
    <property type="entry name" value="Enolase-like_N"/>
</dbReference>
<dbReference type="SFLD" id="SFLDS00001">
    <property type="entry name" value="Enolase"/>
    <property type="match status" value="1"/>
</dbReference>
<evidence type="ECO:0000259" key="6">
    <source>
        <dbReference type="SMART" id="SM00922"/>
    </source>
</evidence>
<accession>A0A9X3MQD0</accession>
<dbReference type="Pfam" id="PF13378">
    <property type="entry name" value="MR_MLE_C"/>
    <property type="match status" value="1"/>
</dbReference>
<keyword evidence="3" id="KW-0479">Metal-binding</keyword>
<evidence type="ECO:0000256" key="1">
    <source>
        <dbReference type="ARBA" id="ARBA00001946"/>
    </source>
</evidence>
<evidence type="ECO:0000256" key="3">
    <source>
        <dbReference type="ARBA" id="ARBA00022723"/>
    </source>
</evidence>
<feature type="region of interest" description="Disordered" evidence="5">
    <location>
        <begin position="333"/>
        <end position="365"/>
    </location>
</feature>
<proteinExistence type="inferred from homology"/>
<dbReference type="SUPFAM" id="SSF54826">
    <property type="entry name" value="Enolase N-terminal domain-like"/>
    <property type="match status" value="1"/>
</dbReference>
<gene>
    <name evidence="7" type="ORF">OM076_10670</name>
</gene>
<evidence type="ECO:0000256" key="4">
    <source>
        <dbReference type="ARBA" id="ARBA00022842"/>
    </source>
</evidence>
<keyword evidence="4" id="KW-0460">Magnesium</keyword>
<dbReference type="SFLD" id="SFLDG00180">
    <property type="entry name" value="muconate_cycloisomerase"/>
    <property type="match status" value="1"/>
</dbReference>
<evidence type="ECO:0000256" key="2">
    <source>
        <dbReference type="ARBA" id="ARBA00008031"/>
    </source>
</evidence>
<protein>
    <submittedName>
        <fullName evidence="7">Mandelate racemase/muconate lactonizing enzyme family protein</fullName>
    </submittedName>
</protein>
<dbReference type="InterPro" id="IPR034593">
    <property type="entry name" value="DgoD-like"/>
</dbReference>
<dbReference type="InterPro" id="IPR013342">
    <property type="entry name" value="Mandelate_racemase_C"/>
</dbReference>
<dbReference type="FunFam" id="3.30.390.10:FF:000009">
    <property type="entry name" value="Hydrophobic dipeptide epimerase"/>
    <property type="match status" value="1"/>
</dbReference>
<dbReference type="InterPro" id="IPR036849">
    <property type="entry name" value="Enolase-like_C_sf"/>
</dbReference>
<dbReference type="InterPro" id="IPR029065">
    <property type="entry name" value="Enolase_C-like"/>
</dbReference>
<name>A0A9X3MQD0_9ACTN</name>
<evidence type="ECO:0000256" key="5">
    <source>
        <dbReference type="SAM" id="MobiDB-lite"/>
    </source>
</evidence>
<comment type="cofactor">
    <cofactor evidence="1">
        <name>Mg(2+)</name>
        <dbReference type="ChEBI" id="CHEBI:18420"/>
    </cofactor>
</comment>
<dbReference type="SMART" id="SM00922">
    <property type="entry name" value="MR_MLE"/>
    <property type="match status" value="1"/>
</dbReference>
<organism evidence="7 8">
    <name type="scientific">Solirubrobacter ginsenosidimutans</name>
    <dbReference type="NCBI Taxonomy" id="490573"/>
    <lineage>
        <taxon>Bacteria</taxon>
        <taxon>Bacillati</taxon>
        <taxon>Actinomycetota</taxon>
        <taxon>Thermoleophilia</taxon>
        <taxon>Solirubrobacterales</taxon>
        <taxon>Solirubrobacteraceae</taxon>
        <taxon>Solirubrobacter</taxon>
    </lineage>
</organism>
<dbReference type="Proteomes" id="UP001149140">
    <property type="component" value="Unassembled WGS sequence"/>
</dbReference>
<dbReference type="EMBL" id="JAPDOD010000006">
    <property type="protein sequence ID" value="MDA0160729.1"/>
    <property type="molecule type" value="Genomic_DNA"/>
</dbReference>
<dbReference type="Pfam" id="PF02746">
    <property type="entry name" value="MR_MLE_N"/>
    <property type="match status" value="1"/>
</dbReference>
<dbReference type="GO" id="GO:0016854">
    <property type="term" value="F:racemase and epimerase activity"/>
    <property type="evidence" value="ECO:0007669"/>
    <property type="project" value="UniProtKB-ARBA"/>
</dbReference>
<reference evidence="7" key="1">
    <citation type="submission" date="2022-10" db="EMBL/GenBank/DDBJ databases">
        <title>The WGS of Solirubrobacter ginsenosidimutans DSM 21036.</title>
        <authorList>
            <person name="Jiang Z."/>
        </authorList>
    </citation>
    <scope>NUCLEOTIDE SEQUENCE</scope>
    <source>
        <strain evidence="7">DSM 21036</strain>
    </source>
</reference>
<dbReference type="PANTHER" id="PTHR48080">
    <property type="entry name" value="D-GALACTONATE DEHYDRATASE-RELATED"/>
    <property type="match status" value="1"/>
</dbReference>
<dbReference type="Gene3D" id="3.30.390.10">
    <property type="entry name" value="Enolase-like, N-terminal domain"/>
    <property type="match status" value="1"/>
</dbReference>
<comment type="similarity">
    <text evidence="2">Belongs to the mandelate racemase/muconate lactonizing enzyme family.</text>
</comment>
<dbReference type="InterPro" id="IPR013341">
    <property type="entry name" value="Mandelate_racemase_N_dom"/>
</dbReference>